<evidence type="ECO:0000313" key="8">
    <source>
        <dbReference type="EnsemblMetazoa" id="GPAI043211-PA"/>
    </source>
</evidence>
<name>A0A1B0AEI7_GLOPL</name>
<keyword evidence="9" id="KW-1185">Reference proteome</keyword>
<keyword evidence="1" id="KW-0479">Metal-binding</keyword>
<accession>A0A1B0AEI7</accession>
<evidence type="ECO:0000256" key="4">
    <source>
        <dbReference type="ARBA" id="ARBA00022833"/>
    </source>
</evidence>
<organism evidence="8 9">
    <name type="scientific">Glossina pallidipes</name>
    <name type="common">Tsetse fly</name>
    <dbReference type="NCBI Taxonomy" id="7398"/>
    <lineage>
        <taxon>Eukaryota</taxon>
        <taxon>Metazoa</taxon>
        <taxon>Ecdysozoa</taxon>
        <taxon>Arthropoda</taxon>
        <taxon>Hexapoda</taxon>
        <taxon>Insecta</taxon>
        <taxon>Pterygota</taxon>
        <taxon>Neoptera</taxon>
        <taxon>Endopterygota</taxon>
        <taxon>Diptera</taxon>
        <taxon>Brachycera</taxon>
        <taxon>Muscomorpha</taxon>
        <taxon>Hippoboscoidea</taxon>
        <taxon>Glossinidae</taxon>
        <taxon>Glossina</taxon>
    </lineage>
</organism>
<evidence type="ECO:0000256" key="6">
    <source>
        <dbReference type="SAM" id="Coils"/>
    </source>
</evidence>
<feature type="domain" description="C2H2-type" evidence="7">
    <location>
        <begin position="188"/>
        <end position="216"/>
    </location>
</feature>
<keyword evidence="3 5" id="KW-0863">Zinc-finger</keyword>
<evidence type="ECO:0000256" key="1">
    <source>
        <dbReference type="ARBA" id="ARBA00022723"/>
    </source>
</evidence>
<dbReference type="GO" id="GO:0045944">
    <property type="term" value="P:positive regulation of transcription by RNA polymerase II"/>
    <property type="evidence" value="ECO:0007669"/>
    <property type="project" value="TreeGrafter"/>
</dbReference>
<keyword evidence="4" id="KW-0862">Zinc</keyword>
<keyword evidence="2" id="KW-0677">Repeat</keyword>
<reference evidence="8" key="2">
    <citation type="submission" date="2020-05" db="UniProtKB">
        <authorList>
            <consortium name="EnsemblMetazoa"/>
        </authorList>
    </citation>
    <scope>IDENTIFICATION</scope>
    <source>
        <strain evidence="8">IAEA</strain>
    </source>
</reference>
<reference evidence="9" key="1">
    <citation type="submission" date="2014-03" db="EMBL/GenBank/DDBJ databases">
        <authorList>
            <person name="Aksoy S."/>
            <person name="Warren W."/>
            <person name="Wilson R.K."/>
        </authorList>
    </citation>
    <scope>NUCLEOTIDE SEQUENCE [LARGE SCALE GENOMIC DNA]</scope>
    <source>
        <strain evidence="9">IAEA</strain>
    </source>
</reference>
<dbReference type="PROSITE" id="PS00028">
    <property type="entry name" value="ZINC_FINGER_C2H2_1"/>
    <property type="match status" value="2"/>
</dbReference>
<dbReference type="GO" id="GO:0008270">
    <property type="term" value="F:zinc ion binding"/>
    <property type="evidence" value="ECO:0007669"/>
    <property type="project" value="UniProtKB-KW"/>
</dbReference>
<dbReference type="VEuPathDB" id="VectorBase:GPAI043211"/>
<proteinExistence type="predicted"/>
<dbReference type="AlphaFoldDB" id="A0A1B0AEI7"/>
<evidence type="ECO:0000256" key="5">
    <source>
        <dbReference type="PROSITE-ProRule" id="PRU00042"/>
    </source>
</evidence>
<dbReference type="SMART" id="SM00355">
    <property type="entry name" value="ZnF_C2H2"/>
    <property type="match status" value="7"/>
</dbReference>
<keyword evidence="6" id="KW-0175">Coiled coil</keyword>
<evidence type="ECO:0000256" key="3">
    <source>
        <dbReference type="ARBA" id="ARBA00022771"/>
    </source>
</evidence>
<evidence type="ECO:0000259" key="7">
    <source>
        <dbReference type="PROSITE" id="PS50157"/>
    </source>
</evidence>
<protein>
    <recommendedName>
        <fullName evidence="7">C2H2-type domain-containing protein</fullName>
    </recommendedName>
</protein>
<dbReference type="PANTHER" id="PTHR24403:SF67">
    <property type="entry name" value="FI01116P-RELATED"/>
    <property type="match status" value="1"/>
</dbReference>
<dbReference type="InterPro" id="IPR013087">
    <property type="entry name" value="Znf_C2H2_type"/>
</dbReference>
<feature type="coiled-coil region" evidence="6">
    <location>
        <begin position="242"/>
        <end position="269"/>
    </location>
</feature>
<sequence>MTGFNLDLLKSYSCIYCPTSDRDHKSIRIHLAVQHPGEFPFKITEDVKMDCVHSLKLVNLADAVPSHLLRDVSSYKSTDHALTQREESQPDIKPDIMVLSEETVKVRLRKLTECTGVPPENLFRCPESTCGGFFSLYELWLRHMKGRHCSLICSCPHCPNTGQDNSDREMLTLTDFEAHFEVHRGHAYICFHCLETFKYENDLRNHAEIVHQLSEKRLEQIRCNISYAYNVLINSELYTERIMFLSELLKLLEKKLKELEEIHLNELRHRWLVPNTTDWLENFPLHQCTRELTKKCLQEGCKYLATKDDTLYDHIRSQHEIIGHSFLCSQCPFQLANCDSWEPIFEHLKGHSLSNLHVCCVCSFHHRCRSSLMGHIRQEHNARDVPFVQITKNGESIFVELTIVFANEKLSFSTMRDCFCCEERNGLQNYDKHFNERHLNKKRKIYCTLAHQGNFTVASIQPFQIHVQNVAETLLIKSEPKDDSVIVLEEDDIAIADDICEKANSEANTTTLRCVSTQNLLKSAAVNSSTNR</sequence>
<dbReference type="PROSITE" id="PS50157">
    <property type="entry name" value="ZINC_FINGER_C2H2_2"/>
    <property type="match status" value="1"/>
</dbReference>
<dbReference type="GO" id="GO:0005634">
    <property type="term" value="C:nucleus"/>
    <property type="evidence" value="ECO:0007669"/>
    <property type="project" value="TreeGrafter"/>
</dbReference>
<evidence type="ECO:0000256" key="2">
    <source>
        <dbReference type="ARBA" id="ARBA00022737"/>
    </source>
</evidence>
<dbReference type="EnsemblMetazoa" id="GPAI043211-RA">
    <property type="protein sequence ID" value="GPAI043211-PA"/>
    <property type="gene ID" value="GPAI043211"/>
</dbReference>
<dbReference type="STRING" id="7398.A0A1B0AEI7"/>
<dbReference type="InterPro" id="IPR050688">
    <property type="entry name" value="Zinc_finger/UBP_domain"/>
</dbReference>
<dbReference type="PANTHER" id="PTHR24403">
    <property type="entry name" value="ZINC FINGER PROTEIN"/>
    <property type="match status" value="1"/>
</dbReference>
<dbReference type="Proteomes" id="UP000092445">
    <property type="component" value="Unassembled WGS sequence"/>
</dbReference>
<evidence type="ECO:0000313" key="9">
    <source>
        <dbReference type="Proteomes" id="UP000092445"/>
    </source>
</evidence>